<dbReference type="AlphaFoldDB" id="A0A4R2IE24"/>
<evidence type="ECO:0000256" key="4">
    <source>
        <dbReference type="ARBA" id="ARBA00016202"/>
    </source>
</evidence>
<evidence type="ECO:0000313" key="16">
    <source>
        <dbReference type="Proteomes" id="UP000294862"/>
    </source>
</evidence>
<dbReference type="OrthoDB" id="9797618at2"/>
<comment type="subunit">
    <text evidence="3 13">Monomer.</text>
</comment>
<gene>
    <name evidence="13" type="primary">lolB</name>
    <name evidence="15" type="ORF">EV148_102388</name>
</gene>
<keyword evidence="10 13" id="KW-0143">Chaperone</keyword>
<dbReference type="PROSITE" id="PS51257">
    <property type="entry name" value="PROKAR_LIPOPROTEIN"/>
    <property type="match status" value="1"/>
</dbReference>
<dbReference type="GO" id="GO:0009279">
    <property type="term" value="C:cell outer membrane"/>
    <property type="evidence" value="ECO:0007669"/>
    <property type="project" value="UniProtKB-SubCell"/>
</dbReference>
<evidence type="ECO:0000256" key="12">
    <source>
        <dbReference type="ARBA" id="ARBA00023288"/>
    </source>
</evidence>
<protein>
    <recommendedName>
        <fullName evidence="4 13">Outer-membrane lipoprotein LolB</fullName>
    </recommendedName>
</protein>
<comment type="function">
    <text evidence="13">Plays a critical role in the incorporation of lipoproteins in the outer membrane after they are released by the LolA protein.</text>
</comment>
<keyword evidence="16" id="KW-1185">Reference proteome</keyword>
<sequence length="203" mass="22212">MSAPVLRRLALLCGLLVLAACAGPRVRPPPADADALARQAARETALAMSPGWTLHGRLGVADARDSGSGSLEWRQRGEDFRFSVHAPVTGKTWVLSGGRGHAVLEGLREHAVEGDDATALLERELGWKVPLAQLPYWARGLRTPGEARIEFRADGLPAQIEQDGWKVRYLAWDTTHDPPLPSKVFASRGDYKVRLAIRDWSLP</sequence>
<evidence type="ECO:0000256" key="10">
    <source>
        <dbReference type="ARBA" id="ARBA00023186"/>
    </source>
</evidence>
<evidence type="ECO:0000256" key="8">
    <source>
        <dbReference type="ARBA" id="ARBA00023136"/>
    </source>
</evidence>
<dbReference type="InterPro" id="IPR029046">
    <property type="entry name" value="LolA/LolB/LppX"/>
</dbReference>
<dbReference type="RefSeq" id="WP_131995040.1">
    <property type="nucleotide sequence ID" value="NZ_SLWQ01000002.1"/>
</dbReference>
<dbReference type="Gene3D" id="2.50.20.10">
    <property type="entry name" value="Lipoprotein localisation LolA/LolB/LppX"/>
    <property type="match status" value="1"/>
</dbReference>
<evidence type="ECO:0000313" key="15">
    <source>
        <dbReference type="EMBL" id="TCO42029.1"/>
    </source>
</evidence>
<keyword evidence="12 13" id="KW-0449">Lipoprotein</keyword>
<dbReference type="InterPro" id="IPR004565">
    <property type="entry name" value="OM_lipoprot_LolB"/>
</dbReference>
<keyword evidence="11 13" id="KW-0998">Cell outer membrane</keyword>
<evidence type="ECO:0000256" key="1">
    <source>
        <dbReference type="ARBA" id="ARBA00004459"/>
    </source>
</evidence>
<proteinExistence type="inferred from homology"/>
<reference evidence="15 16" key="1">
    <citation type="journal article" date="2015" name="Stand. Genomic Sci.">
        <title>Genomic Encyclopedia of Bacterial and Archaeal Type Strains, Phase III: the genomes of soil and plant-associated and newly described type strains.</title>
        <authorList>
            <person name="Whitman W.B."/>
            <person name="Woyke T."/>
            <person name="Klenk H.P."/>
            <person name="Zhou Y."/>
            <person name="Lilburn T.G."/>
            <person name="Beck B.J."/>
            <person name="De Vos P."/>
            <person name="Vandamme P."/>
            <person name="Eisen J.A."/>
            <person name="Garrity G."/>
            <person name="Hugenholtz P."/>
            <person name="Kyrpides N.C."/>
        </authorList>
    </citation>
    <scope>NUCLEOTIDE SEQUENCE [LARGE SCALE GENOMIC DNA]</scope>
    <source>
        <strain evidence="15 16">A3</strain>
    </source>
</reference>
<feature type="signal peptide" evidence="14">
    <location>
        <begin position="1"/>
        <end position="22"/>
    </location>
</feature>
<evidence type="ECO:0000256" key="9">
    <source>
        <dbReference type="ARBA" id="ARBA00023139"/>
    </source>
</evidence>
<accession>A0A4R2IE24</accession>
<evidence type="ECO:0000256" key="5">
    <source>
        <dbReference type="ARBA" id="ARBA00022448"/>
    </source>
</evidence>
<dbReference type="GO" id="GO:0015031">
    <property type="term" value="P:protein transport"/>
    <property type="evidence" value="ECO:0007669"/>
    <property type="project" value="UniProtKB-KW"/>
</dbReference>
<keyword evidence="8 13" id="KW-0472">Membrane</keyword>
<feature type="chain" id="PRO_5020187795" description="Outer-membrane lipoprotein LolB" evidence="14">
    <location>
        <begin position="23"/>
        <end position="203"/>
    </location>
</feature>
<evidence type="ECO:0000256" key="3">
    <source>
        <dbReference type="ARBA" id="ARBA00011245"/>
    </source>
</evidence>
<dbReference type="SUPFAM" id="SSF89392">
    <property type="entry name" value="Prokaryotic lipoproteins and lipoprotein localization factors"/>
    <property type="match status" value="1"/>
</dbReference>
<evidence type="ECO:0000256" key="14">
    <source>
        <dbReference type="SAM" id="SignalP"/>
    </source>
</evidence>
<keyword evidence="9 13" id="KW-0564">Palmitate</keyword>
<dbReference type="Pfam" id="PF03550">
    <property type="entry name" value="LolB"/>
    <property type="match status" value="1"/>
</dbReference>
<comment type="subcellular location">
    <subcellularLocation>
        <location evidence="1 13">Cell outer membrane</location>
        <topology evidence="1 13">Lipid-anchor</topology>
    </subcellularLocation>
</comment>
<keyword evidence="7 13" id="KW-0653">Protein transport</keyword>
<dbReference type="CDD" id="cd16326">
    <property type="entry name" value="LolB"/>
    <property type="match status" value="1"/>
</dbReference>
<dbReference type="GO" id="GO:0044874">
    <property type="term" value="P:lipoprotein localization to outer membrane"/>
    <property type="evidence" value="ECO:0007669"/>
    <property type="project" value="UniProtKB-UniRule"/>
</dbReference>
<evidence type="ECO:0000256" key="6">
    <source>
        <dbReference type="ARBA" id="ARBA00022729"/>
    </source>
</evidence>
<dbReference type="NCBIfam" id="TIGR00548">
    <property type="entry name" value="lolB"/>
    <property type="match status" value="1"/>
</dbReference>
<dbReference type="Proteomes" id="UP000294862">
    <property type="component" value="Unassembled WGS sequence"/>
</dbReference>
<name>A0A4R2IE24_9GAMM</name>
<evidence type="ECO:0000256" key="7">
    <source>
        <dbReference type="ARBA" id="ARBA00022927"/>
    </source>
</evidence>
<evidence type="ECO:0000256" key="11">
    <source>
        <dbReference type="ARBA" id="ARBA00023237"/>
    </source>
</evidence>
<evidence type="ECO:0000256" key="2">
    <source>
        <dbReference type="ARBA" id="ARBA00009696"/>
    </source>
</evidence>
<dbReference type="HAMAP" id="MF_00233">
    <property type="entry name" value="LolB"/>
    <property type="match status" value="1"/>
</dbReference>
<keyword evidence="6 13" id="KW-0732">Signal</keyword>
<comment type="caution">
    <text evidence="15">The sequence shown here is derived from an EMBL/GenBank/DDBJ whole genome shotgun (WGS) entry which is preliminary data.</text>
</comment>
<comment type="similarity">
    <text evidence="2 13">Belongs to the LolB family.</text>
</comment>
<evidence type="ECO:0000256" key="13">
    <source>
        <dbReference type="HAMAP-Rule" id="MF_00233"/>
    </source>
</evidence>
<organism evidence="15 16">
    <name type="scientific">Dokdonella fugitiva</name>
    <dbReference type="NCBI Taxonomy" id="328517"/>
    <lineage>
        <taxon>Bacteria</taxon>
        <taxon>Pseudomonadati</taxon>
        <taxon>Pseudomonadota</taxon>
        <taxon>Gammaproteobacteria</taxon>
        <taxon>Lysobacterales</taxon>
        <taxon>Rhodanobacteraceae</taxon>
        <taxon>Dokdonella</taxon>
    </lineage>
</organism>
<keyword evidence="5 13" id="KW-0813">Transport</keyword>
<dbReference type="EMBL" id="SLWQ01000002">
    <property type="protein sequence ID" value="TCO42029.1"/>
    <property type="molecule type" value="Genomic_DNA"/>
</dbReference>